<protein>
    <submittedName>
        <fullName evidence="11">Cytochrome c553</fullName>
    </submittedName>
</protein>
<evidence type="ECO:0000256" key="2">
    <source>
        <dbReference type="ARBA" id="ARBA00022448"/>
    </source>
</evidence>
<feature type="chain" id="PRO_5045399753" evidence="9">
    <location>
        <begin position="22"/>
        <end position="241"/>
    </location>
</feature>
<dbReference type="InterPro" id="IPR024167">
    <property type="entry name" value="Cytochrome_c4-like"/>
</dbReference>
<feature type="domain" description="Cytochrome c" evidence="10">
    <location>
        <begin position="46"/>
        <end position="133"/>
    </location>
</feature>
<dbReference type="Proteomes" id="UP000574369">
    <property type="component" value="Unassembled WGS sequence"/>
</dbReference>
<keyword evidence="5" id="KW-0574">Periplasm</keyword>
<gene>
    <name evidence="11" type="ORF">FHS28_001775</name>
</gene>
<evidence type="ECO:0000256" key="4">
    <source>
        <dbReference type="ARBA" id="ARBA00022723"/>
    </source>
</evidence>
<keyword evidence="2" id="KW-0813">Transport</keyword>
<comment type="subcellular location">
    <subcellularLocation>
        <location evidence="1">Periplasm</location>
    </subcellularLocation>
</comment>
<dbReference type="InterPro" id="IPR050597">
    <property type="entry name" value="Cytochrome_c_Oxidase_Subunit"/>
</dbReference>
<dbReference type="RefSeq" id="WP_088450456.1">
    <property type="nucleotide sequence ID" value="NZ_JACHXO010000002.1"/>
</dbReference>
<evidence type="ECO:0000256" key="3">
    <source>
        <dbReference type="ARBA" id="ARBA00022617"/>
    </source>
</evidence>
<keyword evidence="6" id="KW-0249">Electron transport</keyword>
<comment type="caution">
    <text evidence="11">The sequence shown here is derived from an EMBL/GenBank/DDBJ whole genome shotgun (WGS) entry which is preliminary data.</text>
</comment>
<evidence type="ECO:0000256" key="7">
    <source>
        <dbReference type="ARBA" id="ARBA00023004"/>
    </source>
</evidence>
<evidence type="ECO:0000313" key="11">
    <source>
        <dbReference type="EMBL" id="MBB3194390.1"/>
    </source>
</evidence>
<dbReference type="InterPro" id="IPR009056">
    <property type="entry name" value="Cyt_c-like_dom"/>
</dbReference>
<evidence type="ECO:0000259" key="10">
    <source>
        <dbReference type="PROSITE" id="PS51007"/>
    </source>
</evidence>
<sequence length="241" mass="25077">MRRQLQTSVALVLAGSAFVVAAQTSASSPAPAPAAATAATATAATASAGTGKSVPIESKVAMCIGCHGIPGYQGTFPEVYKVPMIAGQNSKYLASALTAYAKGDRKHPTMRSIAQSLSDQDITELAGYYEKQAQVPAVAETVAPPADIKALLDKGACASCHGANFSKPIDGTYPKIAGQHPDYLYAALKAYQTEGNPYVGRGNAIMAAQVKQFSHAELKSLAKYLASLPGELRTVPQSKFR</sequence>
<keyword evidence="3 8" id="KW-0349">Heme</keyword>
<dbReference type="SUPFAM" id="SSF46626">
    <property type="entry name" value="Cytochrome c"/>
    <property type="match status" value="2"/>
</dbReference>
<evidence type="ECO:0000256" key="9">
    <source>
        <dbReference type="SAM" id="SignalP"/>
    </source>
</evidence>
<organism evidence="11 12">
    <name type="scientific">Roseateles terrae</name>
    <dbReference type="NCBI Taxonomy" id="431060"/>
    <lineage>
        <taxon>Bacteria</taxon>
        <taxon>Pseudomonadati</taxon>
        <taxon>Pseudomonadota</taxon>
        <taxon>Betaproteobacteria</taxon>
        <taxon>Burkholderiales</taxon>
        <taxon>Sphaerotilaceae</taxon>
        <taxon>Roseateles</taxon>
    </lineage>
</organism>
<dbReference type="PROSITE" id="PS51007">
    <property type="entry name" value="CYTC"/>
    <property type="match status" value="2"/>
</dbReference>
<dbReference type="PANTHER" id="PTHR33751:SF9">
    <property type="entry name" value="CYTOCHROME C4"/>
    <property type="match status" value="1"/>
</dbReference>
<name>A0ABR6GQJ6_9BURK</name>
<dbReference type="Pfam" id="PF00034">
    <property type="entry name" value="Cytochrom_C"/>
    <property type="match status" value="1"/>
</dbReference>
<evidence type="ECO:0000256" key="1">
    <source>
        <dbReference type="ARBA" id="ARBA00004418"/>
    </source>
</evidence>
<keyword evidence="4 8" id="KW-0479">Metal-binding</keyword>
<feature type="signal peptide" evidence="9">
    <location>
        <begin position="1"/>
        <end position="21"/>
    </location>
</feature>
<accession>A0ABR6GQJ6</accession>
<dbReference type="PANTHER" id="PTHR33751">
    <property type="entry name" value="CBB3-TYPE CYTOCHROME C OXIDASE SUBUNIT FIXP"/>
    <property type="match status" value="1"/>
</dbReference>
<evidence type="ECO:0000313" key="12">
    <source>
        <dbReference type="Proteomes" id="UP000574369"/>
    </source>
</evidence>
<keyword evidence="7 8" id="KW-0408">Iron</keyword>
<evidence type="ECO:0000256" key="5">
    <source>
        <dbReference type="ARBA" id="ARBA00022764"/>
    </source>
</evidence>
<dbReference type="EMBL" id="JACHXO010000002">
    <property type="protein sequence ID" value="MBB3194390.1"/>
    <property type="molecule type" value="Genomic_DNA"/>
</dbReference>
<feature type="domain" description="Cytochrome c" evidence="10">
    <location>
        <begin position="143"/>
        <end position="229"/>
    </location>
</feature>
<keyword evidence="12" id="KW-1185">Reference proteome</keyword>
<evidence type="ECO:0000256" key="8">
    <source>
        <dbReference type="PROSITE-ProRule" id="PRU00433"/>
    </source>
</evidence>
<evidence type="ECO:0000256" key="6">
    <source>
        <dbReference type="ARBA" id="ARBA00022982"/>
    </source>
</evidence>
<reference evidence="11 12" key="1">
    <citation type="submission" date="2020-08" db="EMBL/GenBank/DDBJ databases">
        <title>Genomic Encyclopedia of Type Strains, Phase III (KMG-III): the genomes of soil and plant-associated and newly described type strains.</title>
        <authorList>
            <person name="Whitman W."/>
        </authorList>
    </citation>
    <scope>NUCLEOTIDE SEQUENCE [LARGE SCALE GENOMIC DNA]</scope>
    <source>
        <strain evidence="11 12">CECT 7247</strain>
    </source>
</reference>
<keyword evidence="9" id="KW-0732">Signal</keyword>
<dbReference type="Gene3D" id="1.10.760.10">
    <property type="entry name" value="Cytochrome c-like domain"/>
    <property type="match status" value="2"/>
</dbReference>
<dbReference type="PIRSF" id="PIRSF000005">
    <property type="entry name" value="Cytochrome_c4"/>
    <property type="match status" value="1"/>
</dbReference>
<dbReference type="InterPro" id="IPR036909">
    <property type="entry name" value="Cyt_c-like_dom_sf"/>
</dbReference>
<proteinExistence type="predicted"/>